<organism evidence="2">
    <name type="scientific">Waddlia chondrophila 2032/99</name>
    <dbReference type="NCBI Taxonomy" id="765953"/>
    <lineage>
        <taxon>Bacteria</taxon>
        <taxon>Pseudomonadati</taxon>
        <taxon>Chlamydiota</taxon>
        <taxon>Chlamydiia</taxon>
        <taxon>Parachlamydiales</taxon>
        <taxon>Waddliaceae</taxon>
        <taxon>Waddlia</taxon>
    </lineage>
</organism>
<dbReference type="Gene3D" id="1.10.260.40">
    <property type="entry name" value="lambda repressor-like DNA-binding domains"/>
    <property type="match status" value="1"/>
</dbReference>
<feature type="domain" description="HTH cro/C1-type" evidence="1">
    <location>
        <begin position="10"/>
        <end position="46"/>
    </location>
</feature>
<dbReference type="SMART" id="SM00530">
    <property type="entry name" value="HTH_XRE"/>
    <property type="match status" value="1"/>
</dbReference>
<evidence type="ECO:0000259" key="1">
    <source>
        <dbReference type="PROSITE" id="PS50943"/>
    </source>
</evidence>
<dbReference type="PROSITE" id="PS50943">
    <property type="entry name" value="HTH_CROC1"/>
    <property type="match status" value="1"/>
</dbReference>
<accession>F8LBL7</accession>
<dbReference type="EMBL" id="FR872641">
    <property type="protein sequence ID" value="CCB90881.1"/>
    <property type="molecule type" value="Genomic_DNA"/>
</dbReference>
<dbReference type="AlphaFoldDB" id="F8LBL7"/>
<evidence type="ECO:0000313" key="2">
    <source>
        <dbReference type="EMBL" id="CCB90881.1"/>
    </source>
</evidence>
<dbReference type="GO" id="GO:0003677">
    <property type="term" value="F:DNA binding"/>
    <property type="evidence" value="ECO:0007669"/>
    <property type="project" value="InterPro"/>
</dbReference>
<name>F8LBL7_9BACT</name>
<gene>
    <name evidence="2" type="ORF">WCH_BI08350</name>
</gene>
<protein>
    <recommendedName>
        <fullName evidence="1">HTH cro/C1-type domain-containing protein</fullName>
    </recommendedName>
</protein>
<dbReference type="SUPFAM" id="SSF47413">
    <property type="entry name" value="lambda repressor-like DNA-binding domains"/>
    <property type="match status" value="1"/>
</dbReference>
<dbReference type="Pfam" id="PF01381">
    <property type="entry name" value="HTH_3"/>
    <property type="match status" value="1"/>
</dbReference>
<dbReference type="InterPro" id="IPR010982">
    <property type="entry name" value="Lambda_DNA-bd_dom_sf"/>
</dbReference>
<dbReference type="CDD" id="cd00093">
    <property type="entry name" value="HTH_XRE"/>
    <property type="match status" value="1"/>
</dbReference>
<dbReference type="InterPro" id="IPR001387">
    <property type="entry name" value="Cro/C1-type_HTH"/>
</dbReference>
<sequence>MAENEVGNLIRNLRKAMALTQEQFAAKLGVTFPTVNRWENQKAAPSPLATEKLQKLQTQLEKKGLLKTSSLPSNEKKQ</sequence>
<proteinExistence type="predicted"/>
<reference evidence="2" key="1">
    <citation type="submission" date="2011-05" db="EMBL/GenBank/DDBJ databases">
        <title>Unity in variety -- the pan-genome of the Chlamydiae.</title>
        <authorList>
            <person name="Collingro A."/>
            <person name="Tischler P."/>
            <person name="Weinmaier T."/>
            <person name="Penz T."/>
            <person name="Heinz E."/>
            <person name="Brunham R.C."/>
            <person name="Read T.D."/>
            <person name="Bavoil P.M."/>
            <person name="Sachse K."/>
            <person name="Kahane S."/>
            <person name="Friedman M.G."/>
            <person name="Rattei T."/>
            <person name="Myers G.S.A."/>
            <person name="Horn M."/>
        </authorList>
    </citation>
    <scope>NUCLEOTIDE SEQUENCE</scope>
    <source>
        <strain evidence="2">2032/99</strain>
    </source>
</reference>